<feature type="repeat" description="WD" evidence="3">
    <location>
        <begin position="1418"/>
        <end position="1459"/>
    </location>
</feature>
<organism evidence="5 6">
    <name type="scientific">Pestalotiopsis fici (strain W106-1 / CGMCC3.15140)</name>
    <dbReference type="NCBI Taxonomy" id="1229662"/>
    <lineage>
        <taxon>Eukaryota</taxon>
        <taxon>Fungi</taxon>
        <taxon>Dikarya</taxon>
        <taxon>Ascomycota</taxon>
        <taxon>Pezizomycotina</taxon>
        <taxon>Sordariomycetes</taxon>
        <taxon>Xylariomycetidae</taxon>
        <taxon>Amphisphaeriales</taxon>
        <taxon>Sporocadaceae</taxon>
        <taxon>Pestalotiopsis</taxon>
    </lineage>
</organism>
<dbReference type="InterPro" id="IPR015943">
    <property type="entry name" value="WD40/YVTN_repeat-like_dom_sf"/>
</dbReference>
<dbReference type="RefSeq" id="XP_007838088.1">
    <property type="nucleotide sequence ID" value="XM_007839897.1"/>
</dbReference>
<sequence>MRLRLESPNLYTIAWIAALPIERAAATALLDDRHDAPEGFHQHSSDENSYTWGRIGEHNIVIASLPAGVYGLASAATTALDLIRSLPYIRIGLLVGIGGGIARPDAGQDIRLGDVVVSQPDGTTGGVVQYDLGKAKAGGTWERKGSLDRPPLVLLNALASLQAEHEFEPSKVPDLLRAMLEAKPSMRRPKSDYTYQGAENDRLFESQHDHIGGSNCDKCDPTWEVKRDPRESTEPEIHYGIIASGNKLVKDAATRDGLSGDTGHQCLCVEMEAAGLMNRFPCLVIRGICDYADSHKNDRWQRYAAAAAAAFAVELLGFVPARELEATEKVAKAIQALKQKVDTVGTFIRKVDHGITLDRLPVVEEASFDSHAEAHNPTCLPGTRVQLLEDISHWIDSPNSKTIFWLDGMAGTGKSTISRTVAQRRHERGDLGASFFFKRGEIDRGNLTKLVPTLARQLASRISAVEFAEAVKKTLVTDPEIIRKAVAQQFQELIQEPLSKVEPTNTTPLSLVIVIDALDECEGQADIELLIELLSGVRSTSSLYVRVLVTSRPELPVRLGFRHFNDDSDYRYLQLQKIPSSTIELDISVFLDYEFANICKRFNSWAKEELRLPANWPGEADLKTLTIAASPLFIFAATICRFVEDSYLGDPRDLLQKVLETTSNLHTSRLAKTYSPVLEQQIINKSELERHEIIKSFRLVVGTIITLADPLSQRVLALLLDVDVRKVAARLEVLRSVLDVPDSLDLPVRLLHLSFRDYLVTEESEFRVNEELTHQNLAINCLRIMHGSLKENICDLPFPGACRSELDSQHIKSCIPPELQYACLYWVHHQIAAKHNSDNYQQIDDILKNHLLHWLEAMCLIGRSGDILDMFGKLAIWLEERNRQELLAFVNDAIRFTRTTVLAIDEAPLQIYSSALAFAPSKSLVRQSYDKNVPSWLSVLPQVKEDWDACLLVIGCRERNRTIAFSNDSTMIASVPDSLPGTIKIWNTQTGKCRKVLEGHRGFVHSVVFSYDSTTVASTSNDKTVRIWNTKTGECEQILEGHSDITNSVVFLHNVQTVASASWDKTIRIWNIPTGECKQVLEGHTNIIMSVMFSHNSNKILSASYDHTIRIWNGQTRVCERVLKGYNNWAHPTVFSYDLKMVASASASHGSIVQIWNMQTGECEQALEGHSGRITSVAFSHNSRMVVSASSDDTIRIWNTRTWKCEQVLKAHSSTITSVAFSHDSRIVASGSFDNTIRIWDVQMGKSEQTLVGHKRPVWSIAISPSSEMAVSASYDGTLRIWNTQTGKCEQALDGHSEMVKSVAFSHNSMMVVSASSDHTGRIWNTQSGKCEQVLEGHTSELVTAVFSHNSKMVASASFDKSARIWNTQTGKCEQVLGHSEGVRLIVFSHDSKMLISASADYMLRVWCTQTGKCEKLFQGHTSDITSVVCSHDFQIMASGSYDKTIRIWDTQTGECKQTLEGHTGKVMSIILSYDSELVASVSRDTTARIWSTKTGRCEEIRYVDTCSISDVFEPSSWNVVVDDILSSSTNRPAFFESKTPSQHAKDLKLGLRNGTWITLEGKNLLWIPADFREFRQKVAIYANTVAIGYRSGKVLLLRFSAAQIAKL</sequence>
<feature type="repeat" description="WD" evidence="3">
    <location>
        <begin position="1167"/>
        <end position="1208"/>
    </location>
</feature>
<dbReference type="PANTHER" id="PTHR19848">
    <property type="entry name" value="WD40 REPEAT PROTEIN"/>
    <property type="match status" value="1"/>
</dbReference>
<dbReference type="GeneID" id="19276329"/>
<feature type="repeat" description="WD" evidence="3">
    <location>
        <begin position="1335"/>
        <end position="1376"/>
    </location>
</feature>
<dbReference type="GO" id="GO:0003824">
    <property type="term" value="F:catalytic activity"/>
    <property type="evidence" value="ECO:0007669"/>
    <property type="project" value="InterPro"/>
</dbReference>
<dbReference type="GO" id="GO:0009116">
    <property type="term" value="P:nucleoside metabolic process"/>
    <property type="evidence" value="ECO:0007669"/>
    <property type="project" value="InterPro"/>
</dbReference>
<keyword evidence="6" id="KW-1185">Reference proteome</keyword>
<reference evidence="6" key="1">
    <citation type="journal article" date="2015" name="BMC Genomics">
        <title>Genomic and transcriptomic analysis of the endophytic fungus Pestalotiopsis fici reveals its lifestyle and high potential for synthesis of natural products.</title>
        <authorList>
            <person name="Wang X."/>
            <person name="Zhang X."/>
            <person name="Liu L."/>
            <person name="Xiang M."/>
            <person name="Wang W."/>
            <person name="Sun X."/>
            <person name="Che Y."/>
            <person name="Guo L."/>
            <person name="Liu G."/>
            <person name="Guo L."/>
            <person name="Wang C."/>
            <person name="Yin W.B."/>
            <person name="Stadler M."/>
            <person name="Zhang X."/>
            <person name="Liu X."/>
        </authorList>
    </citation>
    <scope>NUCLEOTIDE SEQUENCE [LARGE SCALE GENOMIC DNA]</scope>
    <source>
        <strain evidence="6">W106-1 / CGMCC3.15140</strain>
    </source>
</reference>
<evidence type="ECO:0000256" key="1">
    <source>
        <dbReference type="ARBA" id="ARBA00022574"/>
    </source>
</evidence>
<dbReference type="InterPro" id="IPR019775">
    <property type="entry name" value="WD40_repeat_CS"/>
</dbReference>
<dbReference type="eggNOG" id="KOG0275">
    <property type="taxonomic scope" value="Eukaryota"/>
</dbReference>
<feature type="repeat" description="WD" evidence="3">
    <location>
        <begin position="1293"/>
        <end position="1334"/>
    </location>
</feature>
<dbReference type="Pfam" id="PF24883">
    <property type="entry name" value="NPHP3_N"/>
    <property type="match status" value="1"/>
</dbReference>
<evidence type="ECO:0000256" key="2">
    <source>
        <dbReference type="ARBA" id="ARBA00022737"/>
    </source>
</evidence>
<accession>W3WWE4</accession>
<feature type="repeat" description="WD" evidence="3">
    <location>
        <begin position="1209"/>
        <end position="1250"/>
    </location>
</feature>
<dbReference type="PANTHER" id="PTHR19848:SF8">
    <property type="entry name" value="F-BOX AND WD REPEAT DOMAIN CONTAINING 7"/>
    <property type="match status" value="1"/>
</dbReference>
<dbReference type="EMBL" id="KI912116">
    <property type="protein sequence ID" value="ETS77442.1"/>
    <property type="molecule type" value="Genomic_DNA"/>
</dbReference>
<dbReference type="PROSITE" id="PS50294">
    <property type="entry name" value="WD_REPEATS_REGION"/>
    <property type="match status" value="11"/>
</dbReference>
<dbReference type="OrthoDB" id="538223at2759"/>
<evidence type="ECO:0000313" key="6">
    <source>
        <dbReference type="Proteomes" id="UP000030651"/>
    </source>
</evidence>
<feature type="repeat" description="WD" evidence="3">
    <location>
        <begin position="1460"/>
        <end position="1501"/>
    </location>
</feature>
<dbReference type="Gene3D" id="2.130.10.10">
    <property type="entry name" value="YVTN repeat-like/Quinoprotein amine dehydrogenase"/>
    <property type="match status" value="5"/>
</dbReference>
<dbReference type="PROSITE" id="PS50082">
    <property type="entry name" value="WD_REPEATS_2"/>
    <property type="match status" value="11"/>
</dbReference>
<dbReference type="SUPFAM" id="SSF52540">
    <property type="entry name" value="P-loop containing nucleoside triphosphate hydrolases"/>
    <property type="match status" value="1"/>
</dbReference>
<proteinExistence type="predicted"/>
<dbReference type="SUPFAM" id="SSF53167">
    <property type="entry name" value="Purine and uridine phosphorylases"/>
    <property type="match status" value="1"/>
</dbReference>
<name>W3WWE4_PESFW</name>
<keyword evidence="2" id="KW-0677">Repeat</keyword>
<evidence type="ECO:0000256" key="3">
    <source>
        <dbReference type="PROSITE-ProRule" id="PRU00221"/>
    </source>
</evidence>
<dbReference type="STRING" id="1229662.W3WWE4"/>
<evidence type="ECO:0000259" key="4">
    <source>
        <dbReference type="Pfam" id="PF24883"/>
    </source>
</evidence>
<feature type="repeat" description="WD" evidence="3">
    <location>
        <begin position="997"/>
        <end position="1038"/>
    </location>
</feature>
<dbReference type="InParanoid" id="W3WWE4"/>
<dbReference type="PRINTS" id="PR00320">
    <property type="entry name" value="GPROTEINBRPT"/>
</dbReference>
<feature type="repeat" description="WD" evidence="3">
    <location>
        <begin position="1081"/>
        <end position="1113"/>
    </location>
</feature>
<dbReference type="Proteomes" id="UP000030651">
    <property type="component" value="Unassembled WGS sequence"/>
</dbReference>
<dbReference type="eggNOG" id="KOG0272">
    <property type="taxonomic scope" value="Eukaryota"/>
</dbReference>
<feature type="repeat" description="WD" evidence="3">
    <location>
        <begin position="1039"/>
        <end position="1080"/>
    </location>
</feature>
<dbReference type="InterPro" id="IPR001680">
    <property type="entry name" value="WD40_rpt"/>
</dbReference>
<dbReference type="InterPro" id="IPR011047">
    <property type="entry name" value="Quinoprotein_ADH-like_sf"/>
</dbReference>
<dbReference type="PROSITE" id="PS00678">
    <property type="entry name" value="WD_REPEATS_1"/>
    <property type="match status" value="7"/>
</dbReference>
<protein>
    <recommendedName>
        <fullName evidence="4">Nephrocystin 3-like N-terminal domain-containing protein</fullName>
    </recommendedName>
</protein>
<dbReference type="Gene3D" id="3.40.50.1580">
    <property type="entry name" value="Nucleoside phosphorylase domain"/>
    <property type="match status" value="1"/>
</dbReference>
<dbReference type="HOGENOM" id="CLU_000288_6_16_1"/>
<feature type="domain" description="Nephrocystin 3-like N-terminal" evidence="4">
    <location>
        <begin position="389"/>
        <end position="552"/>
    </location>
</feature>
<dbReference type="CDD" id="cd00200">
    <property type="entry name" value="WD40"/>
    <property type="match status" value="2"/>
</dbReference>
<evidence type="ECO:0000313" key="5">
    <source>
        <dbReference type="EMBL" id="ETS77442.1"/>
    </source>
</evidence>
<dbReference type="SUPFAM" id="SSF50998">
    <property type="entry name" value="Quinoprotein alcohol dehydrogenase-like"/>
    <property type="match status" value="1"/>
</dbReference>
<dbReference type="InterPro" id="IPR035994">
    <property type="entry name" value="Nucleoside_phosphorylase_sf"/>
</dbReference>
<dbReference type="InterPro" id="IPR020472">
    <property type="entry name" value="WD40_PAC1"/>
</dbReference>
<feature type="repeat" description="WD" evidence="3">
    <location>
        <begin position="1251"/>
        <end position="1292"/>
    </location>
</feature>
<dbReference type="Gene3D" id="3.40.50.300">
    <property type="entry name" value="P-loop containing nucleotide triphosphate hydrolases"/>
    <property type="match status" value="1"/>
</dbReference>
<dbReference type="InterPro" id="IPR036322">
    <property type="entry name" value="WD40_repeat_dom_sf"/>
</dbReference>
<dbReference type="SUPFAM" id="SSF50978">
    <property type="entry name" value="WD40 repeat-like"/>
    <property type="match status" value="1"/>
</dbReference>
<dbReference type="InterPro" id="IPR027417">
    <property type="entry name" value="P-loop_NTPase"/>
</dbReference>
<dbReference type="SMART" id="SM00320">
    <property type="entry name" value="WD40"/>
    <property type="match status" value="12"/>
</dbReference>
<gene>
    <name evidence="5" type="ORF">PFICI_11316</name>
</gene>
<dbReference type="Pfam" id="PF00400">
    <property type="entry name" value="WD40"/>
    <property type="match status" value="11"/>
</dbReference>
<dbReference type="OMA" id="WHADTGQ"/>
<dbReference type="KEGG" id="pfy:PFICI_11316"/>
<keyword evidence="1 3" id="KW-0853">WD repeat</keyword>
<dbReference type="InterPro" id="IPR056884">
    <property type="entry name" value="NPHP3-like_N"/>
</dbReference>
<feature type="repeat" description="WD" evidence="3">
    <location>
        <begin position="1376"/>
        <end position="1417"/>
    </location>
</feature>